<reference evidence="1" key="1">
    <citation type="submission" date="2022-11" db="EMBL/GenBank/DDBJ databases">
        <title>Role of the vibriolysin VemA secreted by the emergent pathogen Vibrio europaeus in the colonization of Manila clam mucus.</title>
        <authorList>
            <person name="Martinez C."/>
            <person name="Rodriguez S."/>
            <person name="Vences A."/>
            <person name="Barja J.L."/>
            <person name="Toranzo A.E."/>
            <person name="Dubert J."/>
        </authorList>
    </citation>
    <scope>NUCLEOTIDE SEQUENCE</scope>
    <source>
        <strain evidence="1">3454</strain>
    </source>
</reference>
<evidence type="ECO:0008006" key="3">
    <source>
        <dbReference type="Google" id="ProtNLM"/>
    </source>
</evidence>
<evidence type="ECO:0000313" key="1">
    <source>
        <dbReference type="EMBL" id="MDC5738606.1"/>
    </source>
</evidence>
<gene>
    <name evidence="1" type="ORF">OPW20_00945</name>
</gene>
<comment type="caution">
    <text evidence="1">The sequence shown here is derived from an EMBL/GenBank/DDBJ whole genome shotgun (WGS) entry which is preliminary data.</text>
</comment>
<proteinExistence type="predicted"/>
<dbReference type="EMBL" id="JAPFIT010000005">
    <property type="protein sequence ID" value="MDC5738606.1"/>
    <property type="molecule type" value="Genomic_DNA"/>
</dbReference>
<accession>A0ABT5GMX7</accession>
<sequence>MAGLFELADQGFVPTERRVQTAARPYHINLSSIAFQVKQQLKTLDNVVDIALSRAITKTARWLAYHSARELKVALKLKNTKRIRDRIKIFTDKGVGSTSIWFGLAPIEIEAAGQPRQNSDGVRVGGRQYDGAFYTTIYGDKPFVYIRASRNQREGHTAYRRHHQGYNPNSIRDEELMGRFPVQRLGLDIEEPATYILESFERRTNERFLVVFDQELNFELSKRGLST</sequence>
<evidence type="ECO:0000313" key="2">
    <source>
        <dbReference type="Proteomes" id="UP001150001"/>
    </source>
</evidence>
<name>A0ABT5GMX7_9VIBR</name>
<organism evidence="1 2">
    <name type="scientific">Vibrio europaeus</name>
    <dbReference type="NCBI Taxonomy" id="300876"/>
    <lineage>
        <taxon>Bacteria</taxon>
        <taxon>Pseudomonadati</taxon>
        <taxon>Pseudomonadota</taxon>
        <taxon>Gammaproteobacteria</taxon>
        <taxon>Vibrionales</taxon>
        <taxon>Vibrionaceae</taxon>
        <taxon>Vibrio</taxon>
        <taxon>Vibrio oreintalis group</taxon>
    </lineage>
</organism>
<dbReference type="RefSeq" id="WP_272236631.1">
    <property type="nucleotide sequence ID" value="NZ_JAPFIQ010000013.1"/>
</dbReference>
<dbReference type="Proteomes" id="UP001150001">
    <property type="component" value="Unassembled WGS sequence"/>
</dbReference>
<keyword evidence="2" id="KW-1185">Reference proteome</keyword>
<protein>
    <recommendedName>
        <fullName evidence="3">Phage tail protein</fullName>
    </recommendedName>
</protein>